<dbReference type="AlphaFoldDB" id="A0A444W4C3"/>
<keyword evidence="3" id="KW-1185">Reference proteome</keyword>
<organism evidence="2 3">
    <name type="scientific">Flavobacterium beibuense</name>
    <dbReference type="NCBI Taxonomy" id="657326"/>
    <lineage>
        <taxon>Bacteria</taxon>
        <taxon>Pseudomonadati</taxon>
        <taxon>Bacteroidota</taxon>
        <taxon>Flavobacteriia</taxon>
        <taxon>Flavobacteriales</taxon>
        <taxon>Flavobacteriaceae</taxon>
        <taxon>Flavobacterium</taxon>
    </lineage>
</organism>
<dbReference type="SUPFAM" id="SSF159894">
    <property type="entry name" value="YgaC/TfoX-N like"/>
    <property type="match status" value="1"/>
</dbReference>
<keyword evidence="2" id="KW-0808">Transferase</keyword>
<keyword evidence="2" id="KW-0489">Methyltransferase</keyword>
<reference evidence="2 3" key="1">
    <citation type="submission" date="2014-12" db="EMBL/GenBank/DDBJ databases">
        <title>Genome sequence of Flavobacterium beibuense RSKm HC5.</title>
        <authorList>
            <person name="Kim J.F."/>
            <person name="Song J.Y."/>
            <person name="Kwak M.-J."/>
            <person name="Lee S.-W."/>
        </authorList>
    </citation>
    <scope>NUCLEOTIDE SEQUENCE [LARGE SCALE GENOMIC DNA]</scope>
    <source>
        <strain evidence="2 3">RSKm HC5</strain>
    </source>
</reference>
<dbReference type="Pfam" id="PF04993">
    <property type="entry name" value="TfoX_N"/>
    <property type="match status" value="1"/>
</dbReference>
<feature type="domain" description="TfoX N-terminal" evidence="1">
    <location>
        <begin position="22"/>
        <end position="105"/>
    </location>
</feature>
<comment type="caution">
    <text evidence="2">The sequence shown here is derived from an EMBL/GenBank/DDBJ whole genome shotgun (WGS) entry which is preliminary data.</text>
</comment>
<evidence type="ECO:0000313" key="3">
    <source>
        <dbReference type="Proteomes" id="UP000289775"/>
    </source>
</evidence>
<proteinExistence type="predicted"/>
<protein>
    <submittedName>
        <fullName evidence="2">Group 3 RNA methyltransferase TrmH</fullName>
    </submittedName>
</protein>
<dbReference type="OrthoDB" id="214902at2"/>
<accession>A0A444W4C3</accession>
<gene>
    <name evidence="2" type="ORF">NU09_3378</name>
</gene>
<dbReference type="GO" id="GO:0008168">
    <property type="term" value="F:methyltransferase activity"/>
    <property type="evidence" value="ECO:0007669"/>
    <property type="project" value="UniProtKB-KW"/>
</dbReference>
<dbReference type="EMBL" id="JUIW01000013">
    <property type="protein sequence ID" value="RYJ40548.1"/>
    <property type="molecule type" value="Genomic_DNA"/>
</dbReference>
<evidence type="ECO:0000259" key="1">
    <source>
        <dbReference type="Pfam" id="PF04993"/>
    </source>
</evidence>
<dbReference type="Proteomes" id="UP000289775">
    <property type="component" value="Unassembled WGS sequence"/>
</dbReference>
<dbReference type="RefSeq" id="WP_129752448.1">
    <property type="nucleotide sequence ID" value="NZ_JUIW01000013.1"/>
</dbReference>
<dbReference type="Gene3D" id="3.30.1460.30">
    <property type="entry name" value="YgaC/TfoX-N like chaperone"/>
    <property type="match status" value="1"/>
</dbReference>
<sequence length="119" mass="13549">MPADAILMDRVRELLLQALPPNPDVEEKKMFNGVAFMVNGKMCICVSNNEIMCRINPLIHEEMVEKPGCRAMEMKGKPYKGFVYVENNAITGRDNLNFWVNLCLEYNPLAKASAKKKKK</sequence>
<dbReference type="InterPro" id="IPR007076">
    <property type="entry name" value="TfoX_N"/>
</dbReference>
<name>A0A444W4C3_9FLAO</name>
<dbReference type="GO" id="GO:0032259">
    <property type="term" value="P:methylation"/>
    <property type="evidence" value="ECO:0007669"/>
    <property type="project" value="UniProtKB-KW"/>
</dbReference>
<evidence type="ECO:0000313" key="2">
    <source>
        <dbReference type="EMBL" id="RYJ40548.1"/>
    </source>
</evidence>